<accession>A0A552EU15</accession>
<gene>
    <name evidence="2" type="ORF">EWV78_06125</name>
</gene>
<feature type="chain" id="PRO_5022089565" evidence="1">
    <location>
        <begin position="25"/>
        <end position="113"/>
    </location>
</feature>
<evidence type="ECO:0000256" key="1">
    <source>
        <dbReference type="SAM" id="SignalP"/>
    </source>
</evidence>
<evidence type="ECO:0000313" key="2">
    <source>
        <dbReference type="EMBL" id="TRU37959.1"/>
    </source>
</evidence>
<comment type="caution">
    <text evidence="2">The sequence shown here is derived from an EMBL/GenBank/DDBJ whole genome shotgun (WGS) entry which is preliminary data.</text>
</comment>
<evidence type="ECO:0000313" key="3">
    <source>
        <dbReference type="Proteomes" id="UP000315113"/>
    </source>
</evidence>
<name>A0A552EU15_MICAE</name>
<protein>
    <submittedName>
        <fullName evidence="2">Uncharacterized protein</fullName>
    </submittedName>
</protein>
<dbReference type="Proteomes" id="UP000315113">
    <property type="component" value="Unassembled WGS sequence"/>
</dbReference>
<keyword evidence="1" id="KW-0732">Signal</keyword>
<feature type="signal peptide" evidence="1">
    <location>
        <begin position="1"/>
        <end position="24"/>
    </location>
</feature>
<dbReference type="EMBL" id="SFBH01000052">
    <property type="protein sequence ID" value="TRU37959.1"/>
    <property type="molecule type" value="Genomic_DNA"/>
</dbReference>
<proteinExistence type="predicted"/>
<organism evidence="2 3">
    <name type="scientific">Microcystis aeruginosa Ma_MB_F_20061100_S20D</name>
    <dbReference type="NCBI Taxonomy" id="2486253"/>
    <lineage>
        <taxon>Bacteria</taxon>
        <taxon>Bacillati</taxon>
        <taxon>Cyanobacteriota</taxon>
        <taxon>Cyanophyceae</taxon>
        <taxon>Oscillatoriophycideae</taxon>
        <taxon>Chroococcales</taxon>
        <taxon>Microcystaceae</taxon>
        <taxon>Microcystis</taxon>
    </lineage>
</organism>
<reference evidence="2 3" key="1">
    <citation type="submission" date="2019-01" db="EMBL/GenBank/DDBJ databases">
        <title>Coherence of Microcystis species and biogeography revealed through population genomics.</title>
        <authorList>
            <person name="Perez-Carrascal O.M."/>
            <person name="Terrat Y."/>
            <person name="Giani A."/>
            <person name="Fortin N."/>
            <person name="Tromas N."/>
            <person name="Shapiro B.J."/>
        </authorList>
    </citation>
    <scope>NUCLEOTIDE SEQUENCE [LARGE SCALE GENOMIC DNA]</scope>
    <source>
        <strain evidence="2">Ma_MB_F_20061100_S20D</strain>
    </source>
</reference>
<dbReference type="AlphaFoldDB" id="A0A552EU15"/>
<sequence>MKILTKLPAIVLIFIFNLPNFVTAEEQAEHYIEYADIILNIQQSPANNAMEGYLLAIPCDNCPPTRIEVNQSTTIQINGNPVPLEKLGMKIDWQGAVFYLQSKPPVATRLMLN</sequence>